<name>A0A5E6V7F5_PSEFL</name>
<dbReference type="EMBL" id="CABVHK010000014">
    <property type="protein sequence ID" value="VVN14012.1"/>
    <property type="molecule type" value="Genomic_DNA"/>
</dbReference>
<dbReference type="Proteomes" id="UP000326953">
    <property type="component" value="Unassembled WGS sequence"/>
</dbReference>
<gene>
    <name evidence="1" type="ORF">PS662_04002</name>
</gene>
<sequence length="69" mass="7803">MQKVGMRSGLQHSMYSTSGILWPLYFGARMSHQSVGTSRINLRVIYKMVGNSVRYPPNGVLERSVSTQR</sequence>
<evidence type="ECO:0000313" key="1">
    <source>
        <dbReference type="EMBL" id="VVN14012.1"/>
    </source>
</evidence>
<protein>
    <submittedName>
        <fullName evidence="1">Uncharacterized protein</fullName>
    </submittedName>
</protein>
<accession>A0A5E6V7F5</accession>
<organism evidence="1 2">
    <name type="scientific">Pseudomonas fluorescens</name>
    <dbReference type="NCBI Taxonomy" id="294"/>
    <lineage>
        <taxon>Bacteria</taxon>
        <taxon>Pseudomonadati</taxon>
        <taxon>Pseudomonadota</taxon>
        <taxon>Gammaproteobacteria</taxon>
        <taxon>Pseudomonadales</taxon>
        <taxon>Pseudomonadaceae</taxon>
        <taxon>Pseudomonas</taxon>
    </lineage>
</organism>
<proteinExistence type="predicted"/>
<dbReference type="AlphaFoldDB" id="A0A5E6V7F5"/>
<evidence type="ECO:0000313" key="2">
    <source>
        <dbReference type="Proteomes" id="UP000326953"/>
    </source>
</evidence>
<reference evidence="1 2" key="1">
    <citation type="submission" date="2019-09" db="EMBL/GenBank/DDBJ databases">
        <authorList>
            <person name="Chandra G."/>
            <person name="Truman W A."/>
        </authorList>
    </citation>
    <scope>NUCLEOTIDE SEQUENCE [LARGE SCALE GENOMIC DNA]</scope>
    <source>
        <strain evidence="1">PS662</strain>
    </source>
</reference>